<dbReference type="InterPro" id="IPR003593">
    <property type="entry name" value="AAA+_ATPase"/>
</dbReference>
<feature type="transmembrane region" description="Helical" evidence="10">
    <location>
        <begin position="199"/>
        <end position="216"/>
    </location>
</feature>
<keyword evidence="5" id="KW-0547">Nucleotide-binding</keyword>
<evidence type="ECO:0000313" key="14">
    <source>
        <dbReference type="Proteomes" id="UP000751224"/>
    </source>
</evidence>
<evidence type="ECO:0000259" key="12">
    <source>
        <dbReference type="PROSITE" id="PS50929"/>
    </source>
</evidence>
<dbReference type="InterPro" id="IPR011527">
    <property type="entry name" value="ABC1_TM_dom"/>
</dbReference>
<feature type="domain" description="ABC transmembrane type-1" evidence="12">
    <location>
        <begin position="48"/>
        <end position="340"/>
    </location>
</feature>
<dbReference type="SMART" id="SM00382">
    <property type="entry name" value="AAA"/>
    <property type="match status" value="1"/>
</dbReference>
<organism evidence="13 14">
    <name type="scientific">Thomasclavelia spiroformis</name>
    <dbReference type="NCBI Taxonomy" id="29348"/>
    <lineage>
        <taxon>Bacteria</taxon>
        <taxon>Bacillati</taxon>
        <taxon>Bacillota</taxon>
        <taxon>Erysipelotrichia</taxon>
        <taxon>Erysipelotrichales</taxon>
        <taxon>Coprobacillaceae</taxon>
        <taxon>Thomasclavelia</taxon>
    </lineage>
</organism>
<feature type="compositionally biased region" description="Polar residues" evidence="9">
    <location>
        <begin position="1"/>
        <end position="11"/>
    </location>
</feature>
<dbReference type="FunFam" id="1.20.1560.10:FF:000011">
    <property type="entry name" value="Multidrug ABC transporter ATP-binding protein"/>
    <property type="match status" value="1"/>
</dbReference>
<keyword evidence="7 10" id="KW-1133">Transmembrane helix</keyword>
<dbReference type="GO" id="GO:0005886">
    <property type="term" value="C:plasma membrane"/>
    <property type="evidence" value="ECO:0007669"/>
    <property type="project" value="UniProtKB-SubCell"/>
</dbReference>
<evidence type="ECO:0000256" key="3">
    <source>
        <dbReference type="ARBA" id="ARBA00022475"/>
    </source>
</evidence>
<reference evidence="13" key="1">
    <citation type="submission" date="2021-02" db="EMBL/GenBank/DDBJ databases">
        <title>Infant gut strain persistence is associated with maternal origin, phylogeny, and functional potential including surface adhesion and iron acquisition.</title>
        <authorList>
            <person name="Lou Y.C."/>
        </authorList>
    </citation>
    <scope>NUCLEOTIDE SEQUENCE</scope>
    <source>
        <strain evidence="13">L3_108_000G1_dasL3_108_000G1_metabat.metabat.11</strain>
    </source>
</reference>
<dbReference type="InterPro" id="IPR017871">
    <property type="entry name" value="ABC_transporter-like_CS"/>
</dbReference>
<dbReference type="InterPro" id="IPR039421">
    <property type="entry name" value="Type_1_exporter"/>
</dbReference>
<dbReference type="GO" id="GO:0016887">
    <property type="term" value="F:ATP hydrolysis activity"/>
    <property type="evidence" value="ECO:0007669"/>
    <property type="project" value="InterPro"/>
</dbReference>
<evidence type="ECO:0000256" key="5">
    <source>
        <dbReference type="ARBA" id="ARBA00022741"/>
    </source>
</evidence>
<evidence type="ECO:0000256" key="10">
    <source>
        <dbReference type="SAM" id="Phobius"/>
    </source>
</evidence>
<dbReference type="CDD" id="cd18547">
    <property type="entry name" value="ABC_6TM_Tm288_like"/>
    <property type="match status" value="1"/>
</dbReference>
<protein>
    <submittedName>
        <fullName evidence="13">ABC transporter ATP-binding protein</fullName>
    </submittedName>
</protein>
<dbReference type="PROSITE" id="PS50929">
    <property type="entry name" value="ABC_TM1F"/>
    <property type="match status" value="1"/>
</dbReference>
<dbReference type="SUPFAM" id="SSF90123">
    <property type="entry name" value="ABC transporter transmembrane region"/>
    <property type="match status" value="1"/>
</dbReference>
<keyword evidence="2" id="KW-0813">Transport</keyword>
<feature type="transmembrane region" description="Helical" evidence="10">
    <location>
        <begin position="43"/>
        <end position="63"/>
    </location>
</feature>
<evidence type="ECO:0000256" key="9">
    <source>
        <dbReference type="SAM" id="MobiDB-lite"/>
    </source>
</evidence>
<dbReference type="EMBL" id="JAGZCC010000006">
    <property type="protein sequence ID" value="MBS5587533.1"/>
    <property type="molecule type" value="Genomic_DNA"/>
</dbReference>
<dbReference type="AlphaFoldDB" id="A0A943EH07"/>
<evidence type="ECO:0000259" key="11">
    <source>
        <dbReference type="PROSITE" id="PS50893"/>
    </source>
</evidence>
<keyword evidence="3" id="KW-1003">Cell membrane</keyword>
<accession>A0A943EH07</accession>
<dbReference type="InterPro" id="IPR036640">
    <property type="entry name" value="ABC1_TM_sf"/>
</dbReference>
<dbReference type="RefSeq" id="WP_303885918.1">
    <property type="nucleotide sequence ID" value="NZ_JAGZCC010000006.1"/>
</dbReference>
<feature type="region of interest" description="Disordered" evidence="9">
    <location>
        <begin position="1"/>
        <end position="24"/>
    </location>
</feature>
<dbReference type="InterPro" id="IPR027417">
    <property type="entry name" value="P-loop_NTPase"/>
</dbReference>
<dbReference type="PANTHER" id="PTHR43394:SF1">
    <property type="entry name" value="ATP-BINDING CASSETTE SUB-FAMILY B MEMBER 10, MITOCHONDRIAL"/>
    <property type="match status" value="1"/>
</dbReference>
<dbReference type="Proteomes" id="UP000751224">
    <property type="component" value="Unassembled WGS sequence"/>
</dbReference>
<dbReference type="GO" id="GO:0015421">
    <property type="term" value="F:ABC-type oligopeptide transporter activity"/>
    <property type="evidence" value="ECO:0007669"/>
    <property type="project" value="TreeGrafter"/>
</dbReference>
<keyword evidence="8 10" id="KW-0472">Membrane</keyword>
<keyword evidence="4 10" id="KW-0812">Transmembrane</keyword>
<evidence type="ECO:0000256" key="6">
    <source>
        <dbReference type="ARBA" id="ARBA00022840"/>
    </source>
</evidence>
<evidence type="ECO:0000256" key="8">
    <source>
        <dbReference type="ARBA" id="ARBA00023136"/>
    </source>
</evidence>
<dbReference type="Gene3D" id="3.40.50.300">
    <property type="entry name" value="P-loop containing nucleotide triphosphate hydrolases"/>
    <property type="match status" value="1"/>
</dbReference>
<dbReference type="PANTHER" id="PTHR43394">
    <property type="entry name" value="ATP-DEPENDENT PERMEASE MDL1, MITOCHONDRIAL"/>
    <property type="match status" value="1"/>
</dbReference>
<name>A0A943EH07_9FIRM</name>
<comment type="subcellular location">
    <subcellularLocation>
        <location evidence="1">Cell membrane</location>
        <topology evidence="1">Multi-pass membrane protein</topology>
    </subcellularLocation>
</comment>
<feature type="transmembrane region" description="Helical" evidence="10">
    <location>
        <begin position="176"/>
        <end position="193"/>
    </location>
</feature>
<dbReference type="InterPro" id="IPR003439">
    <property type="entry name" value="ABC_transporter-like_ATP-bd"/>
</dbReference>
<evidence type="ECO:0000256" key="4">
    <source>
        <dbReference type="ARBA" id="ARBA00022692"/>
    </source>
</evidence>
<dbReference type="Gene3D" id="1.20.1560.10">
    <property type="entry name" value="ABC transporter type 1, transmembrane domain"/>
    <property type="match status" value="1"/>
</dbReference>
<dbReference type="Pfam" id="PF00664">
    <property type="entry name" value="ABC_membrane"/>
    <property type="match status" value="1"/>
</dbReference>
<dbReference type="FunFam" id="3.40.50.300:FF:000287">
    <property type="entry name" value="Multidrug ABC transporter ATP-binding protein"/>
    <property type="match status" value="1"/>
</dbReference>
<dbReference type="Pfam" id="PF00005">
    <property type="entry name" value="ABC_tran"/>
    <property type="match status" value="1"/>
</dbReference>
<proteinExistence type="predicted"/>
<evidence type="ECO:0000256" key="7">
    <source>
        <dbReference type="ARBA" id="ARBA00022989"/>
    </source>
</evidence>
<dbReference type="PROSITE" id="PS50893">
    <property type="entry name" value="ABC_TRANSPORTER_2"/>
    <property type="match status" value="1"/>
</dbReference>
<evidence type="ECO:0000313" key="13">
    <source>
        <dbReference type="EMBL" id="MBS5587533.1"/>
    </source>
</evidence>
<dbReference type="PROSITE" id="PS00211">
    <property type="entry name" value="ABC_TRANSPORTER_1"/>
    <property type="match status" value="1"/>
</dbReference>
<dbReference type="SUPFAM" id="SSF52540">
    <property type="entry name" value="P-loop containing nucleoside triphosphate hydrolases"/>
    <property type="match status" value="1"/>
</dbReference>
<evidence type="ECO:0000256" key="2">
    <source>
        <dbReference type="ARBA" id="ARBA00022448"/>
    </source>
</evidence>
<feature type="domain" description="ABC transporter" evidence="11">
    <location>
        <begin position="376"/>
        <end position="610"/>
    </location>
</feature>
<comment type="caution">
    <text evidence="13">The sequence shown here is derived from an EMBL/GenBank/DDBJ whole genome shotgun (WGS) entry which is preliminary data.</text>
</comment>
<keyword evidence="6 13" id="KW-0067">ATP-binding</keyword>
<evidence type="ECO:0000256" key="1">
    <source>
        <dbReference type="ARBA" id="ARBA00004651"/>
    </source>
</evidence>
<gene>
    <name evidence="13" type="ORF">KHX14_01755</name>
</gene>
<feature type="transmembrane region" description="Helical" evidence="10">
    <location>
        <begin position="93"/>
        <end position="114"/>
    </location>
</feature>
<dbReference type="GO" id="GO:0005524">
    <property type="term" value="F:ATP binding"/>
    <property type="evidence" value="ECO:0007669"/>
    <property type="project" value="UniProtKB-KW"/>
</dbReference>
<sequence length="617" mass="68596">MSSNQKRNSPKFNHGMHGMRGGSEKAKDFKGTINKLFKYLKPYYFKLIVVIIFAAASTVFAIVGPKILAKATDKLSEGIMAKVSGTGGIDFKYIGYIIWILVGLYLVSALFSYIQGFITSTISQRVAYDLRTSISKKMDRMPLSYFDQHTSGDILSRVTNDIDTIAQSLNQSMSQVITSSVTVVGIFIMMLSISPQMTIIAVCVLPVSMLLISIVMKRSQKYFAKQQQALGDVNGHIEEMYGGHNVVKAFNGEEASVKQFNEYNDSLYESAWKSQFFSGLMQPITNFVGNVGYVAVCLLGGVLAGGGNISIGDIQAFIQYVRQFNQPISQLAQIMNMLQSTAAAAERVFEFLDEEELEKETPKVTKDELEKNKGSVTFADVNFGYLKDQTIINNFSLHVHSGQTVAIVGPTGAGKTTIVKLLMRFYELNGGTIFIDGKDIRDFARKDLRSLFGMVLQDTWLFNGTIKENLMYSKLDASDQEVQEACKVAYVDHFVQTLEAGYDTVINEESSNISQGQKQLLTIARAFLKDPKILILDEATSSVDTRTEVLIQKGMERLMKGRTSFVIAHRLSTIRDADTIIVMKDGDIVELGDHDSLLEKDGFYASLYRSQFEGLDN</sequence>
<dbReference type="CDD" id="cd03254">
    <property type="entry name" value="ABCC_Glucan_exporter_like"/>
    <property type="match status" value="1"/>
</dbReference>